<evidence type="ECO:0000313" key="3">
    <source>
        <dbReference type="EMBL" id="MBR7679128.1"/>
    </source>
</evidence>
<evidence type="ECO:0000313" key="4">
    <source>
        <dbReference type="Proteomes" id="UP000675554"/>
    </source>
</evidence>
<keyword evidence="2" id="KW-0732">Signal</keyword>
<feature type="chain" id="PRO_5035732497" evidence="2">
    <location>
        <begin position="29"/>
        <end position="84"/>
    </location>
</feature>
<evidence type="ECO:0000256" key="1">
    <source>
        <dbReference type="SAM" id="MobiDB-lite"/>
    </source>
</evidence>
<dbReference type="Gene3D" id="3.40.50.1980">
    <property type="entry name" value="Nitrogenase molybdenum iron protein domain"/>
    <property type="match status" value="1"/>
</dbReference>
<dbReference type="EMBL" id="JAGSMN010002299">
    <property type="protein sequence ID" value="MBR7679128.1"/>
    <property type="molecule type" value="Genomic_DNA"/>
</dbReference>
<keyword evidence="4" id="KW-1185">Reference proteome</keyword>
<dbReference type="PROSITE" id="PS51318">
    <property type="entry name" value="TAT"/>
    <property type="match status" value="1"/>
</dbReference>
<dbReference type="AlphaFoldDB" id="A0A8T4J5Y9"/>
<dbReference type="Proteomes" id="UP000675554">
    <property type="component" value="Unassembled WGS sequence"/>
</dbReference>
<feature type="non-terminal residue" evidence="3">
    <location>
        <position position="84"/>
    </location>
</feature>
<gene>
    <name evidence="3" type="ORF">KDA82_40600</name>
</gene>
<dbReference type="InterPro" id="IPR006311">
    <property type="entry name" value="TAT_signal"/>
</dbReference>
<dbReference type="PROSITE" id="PS51257">
    <property type="entry name" value="PROKAR_LIPOPROTEIN"/>
    <property type="match status" value="1"/>
</dbReference>
<protein>
    <submittedName>
        <fullName evidence="3">ABC transporter substrate-binding protein</fullName>
    </submittedName>
</protein>
<accession>A0A8T4J5Y9</accession>
<feature type="region of interest" description="Disordered" evidence="1">
    <location>
        <begin position="33"/>
        <end position="60"/>
    </location>
</feature>
<sequence>MSNARTARFSRRGILAAGGALGLGAVLAACGDGEAKSGGSDSTGAAGPKTGPWSFKDDRGTTVKLDRAPTNIVAFTGVAAALHD</sequence>
<evidence type="ECO:0000256" key="2">
    <source>
        <dbReference type="SAM" id="SignalP"/>
    </source>
</evidence>
<reference evidence="3" key="1">
    <citation type="submission" date="2021-04" db="EMBL/GenBank/DDBJ databases">
        <title>Sequencing of actinobacteria type strains.</title>
        <authorList>
            <person name="Nguyen G.-S."/>
            <person name="Wentzel A."/>
        </authorList>
    </citation>
    <scope>NUCLEOTIDE SEQUENCE</scope>
    <source>
        <strain evidence="3">DSM 42095</strain>
    </source>
</reference>
<feature type="signal peptide" evidence="2">
    <location>
        <begin position="1"/>
        <end position="28"/>
    </location>
</feature>
<comment type="caution">
    <text evidence="3">The sequence shown here is derived from an EMBL/GenBank/DDBJ whole genome shotgun (WGS) entry which is preliminary data.</text>
</comment>
<proteinExistence type="predicted"/>
<organism evidence="3 4">
    <name type="scientific">Streptomyces daliensis</name>
    <dbReference type="NCBI Taxonomy" id="299421"/>
    <lineage>
        <taxon>Bacteria</taxon>
        <taxon>Bacillati</taxon>
        <taxon>Actinomycetota</taxon>
        <taxon>Actinomycetes</taxon>
        <taxon>Kitasatosporales</taxon>
        <taxon>Streptomycetaceae</taxon>
        <taxon>Streptomyces</taxon>
    </lineage>
</organism>
<name>A0A8T4J5Y9_9ACTN</name>